<dbReference type="Gramene" id="ONIVA04G03450.1">
    <property type="protein sequence ID" value="ONIVA04G03450.1"/>
    <property type="gene ID" value="ONIVA04G03450"/>
</dbReference>
<reference evidence="4" key="2">
    <citation type="submission" date="2018-04" db="EMBL/GenBank/DDBJ databases">
        <title>OnivRS2 (Oryza nivara Reference Sequence Version 2).</title>
        <authorList>
            <person name="Zhang J."/>
            <person name="Kudrna D."/>
            <person name="Lee S."/>
            <person name="Talag J."/>
            <person name="Rajasekar S."/>
            <person name="Welchert J."/>
            <person name="Hsing Y.-I."/>
            <person name="Wing R.A."/>
        </authorList>
    </citation>
    <scope>NUCLEOTIDE SEQUENCE [LARGE SCALE GENOMIC DNA]</scope>
    <source>
        <strain evidence="4">SL10</strain>
    </source>
</reference>
<keyword evidence="2" id="KW-1133">Transmembrane helix</keyword>
<feature type="transmembrane region" description="Helical" evidence="2">
    <location>
        <begin position="13"/>
        <end position="32"/>
    </location>
</feature>
<evidence type="ECO:0000256" key="2">
    <source>
        <dbReference type="SAM" id="Phobius"/>
    </source>
</evidence>
<evidence type="ECO:0000313" key="5">
    <source>
        <dbReference type="Proteomes" id="UP000006591"/>
    </source>
</evidence>
<keyword evidence="5" id="KW-1185">Reference proteome</keyword>
<dbReference type="AlphaFoldDB" id="A0A0E0GY43"/>
<organism evidence="4">
    <name type="scientific">Oryza nivara</name>
    <name type="common">Indian wild rice</name>
    <name type="synonym">Oryza sativa f. spontanea</name>
    <dbReference type="NCBI Taxonomy" id="4536"/>
    <lineage>
        <taxon>Eukaryota</taxon>
        <taxon>Viridiplantae</taxon>
        <taxon>Streptophyta</taxon>
        <taxon>Embryophyta</taxon>
        <taxon>Tracheophyta</taxon>
        <taxon>Spermatophyta</taxon>
        <taxon>Magnoliopsida</taxon>
        <taxon>Liliopsida</taxon>
        <taxon>Poales</taxon>
        <taxon>Poaceae</taxon>
        <taxon>BOP clade</taxon>
        <taxon>Oryzoideae</taxon>
        <taxon>Oryzeae</taxon>
        <taxon>Oryzinae</taxon>
        <taxon>Oryza</taxon>
    </lineage>
</organism>
<dbReference type="PANTHER" id="PTHR31325">
    <property type="entry name" value="OS01G0798800 PROTEIN-RELATED"/>
    <property type="match status" value="1"/>
</dbReference>
<keyword evidence="2" id="KW-0812">Transmembrane</keyword>
<feature type="transmembrane region" description="Helical" evidence="2">
    <location>
        <begin position="289"/>
        <end position="310"/>
    </location>
</feature>
<evidence type="ECO:0000313" key="4">
    <source>
        <dbReference type="EnsemblPlants" id="ONIVA04G03450.1"/>
    </source>
</evidence>
<dbReference type="Pfam" id="PF13968">
    <property type="entry name" value="DUF4220"/>
    <property type="match status" value="1"/>
</dbReference>
<evidence type="ECO:0000256" key="1">
    <source>
        <dbReference type="SAM" id="MobiDB-lite"/>
    </source>
</evidence>
<dbReference type="OMA" id="REVVACT"/>
<feature type="region of interest" description="Disordered" evidence="1">
    <location>
        <begin position="611"/>
        <end position="690"/>
    </location>
</feature>
<feature type="domain" description="DUF4220" evidence="3">
    <location>
        <begin position="49"/>
        <end position="340"/>
    </location>
</feature>
<reference evidence="4" key="1">
    <citation type="submission" date="2015-04" db="UniProtKB">
        <authorList>
            <consortium name="EnsemblPlants"/>
        </authorList>
    </citation>
    <scope>IDENTIFICATION</scope>
    <source>
        <strain evidence="4">SL10</strain>
    </source>
</reference>
<dbReference type="STRING" id="4536.A0A0E0GY43"/>
<feature type="transmembrane region" description="Helical" evidence="2">
    <location>
        <begin position="44"/>
        <end position="67"/>
    </location>
</feature>
<dbReference type="Pfam" id="PF04578">
    <property type="entry name" value="DUF594"/>
    <property type="match status" value="1"/>
</dbReference>
<dbReference type="EnsemblPlants" id="ONIVA04G03450.1">
    <property type="protein sequence ID" value="ONIVA04G03450.1"/>
    <property type="gene ID" value="ONIVA04G03450"/>
</dbReference>
<protein>
    <recommendedName>
        <fullName evidence="3">DUF4220 domain-containing protein</fullName>
    </recommendedName>
</protein>
<accession>A0A0E0GY43</accession>
<proteinExistence type="predicted"/>
<dbReference type="Proteomes" id="UP000006591">
    <property type="component" value="Chromosome 4"/>
</dbReference>
<name>A0A0E0GY43_ORYNI</name>
<dbReference type="HOGENOM" id="CLU_009180_4_0_1"/>
<sequence length="690" mass="77598">MGVSGVLEWWQEWQLRTLVLSSTAIQLLLYLFANRRKHATSSQFRTIIWLSYLGSDAIAIYALATLFNRHKNQDSTSSSTAQGSRILEVVWAPILLIHLGGQDSITAYNIEDNELWKRNVVTMVSQVTVSIYVFCKSWPGGDKRLLQAAILLFVPGVLKCIEKPWALRSASINSLVSSDDLVPRTGKGNEQGDSISPESYVEEVRKFVIGNGDPFEVNVNASDTVGDNHEPYKLFVDLSLPYSIRLLDLKSWWKMTQFDAYIQLTKKLTETFYRLYTKSKMLDKQQNRYLLTGFLRVVSVYLPFAAIGLFHNSHRQAYNRYDIKVTYTILCCTAFVEAFAAHGWNTPMMDNVLPWFYKVSQCRLIGSYAGSSTKSCDSVVDIIELVLQHVKSGWKDCITDFPSYRAFSDHRGQWALRRNNCDQEDLAWSLRVPFDESVLLWHLATDFCFISKRCTNEVATRSIEISNYMMYLLLDNPEMLMAGTRRNLFTTAIHELEGILGNEPHEIQGLAQKIIVNVESTNGDPSFIRDACALSKVLLSLGDEKMWKVIKGVWVEMLCFSASRCRGYLHAKSLGTGWELLTFVWLLMLYMGMEPLVEKLQRAEFSSVIGSGTTADAPSSSNETLAEREPKTEVPNGGGISAAAPLSSDETLAEWNQKIKAPSGDEGNIGDVPSTSPDIIVIDIKEDNAS</sequence>
<feature type="compositionally biased region" description="Polar residues" evidence="1">
    <location>
        <begin position="611"/>
        <end position="624"/>
    </location>
</feature>
<evidence type="ECO:0000259" key="3">
    <source>
        <dbReference type="Pfam" id="PF13968"/>
    </source>
</evidence>
<dbReference type="InterPro" id="IPR007658">
    <property type="entry name" value="DUF594"/>
</dbReference>
<dbReference type="eggNOG" id="ENOG502RRPP">
    <property type="taxonomic scope" value="Eukaryota"/>
</dbReference>
<keyword evidence="2" id="KW-0472">Membrane</keyword>
<dbReference type="InterPro" id="IPR025315">
    <property type="entry name" value="DUF4220"/>
</dbReference>